<keyword evidence="3" id="KW-0521">NADP</keyword>
<comment type="pathway">
    <text evidence="1">Carbohydrate degradation; pentose phosphate pathway; D-ribulose 5-phosphate from D-glucose 6-phosphate (oxidative stage): step 1/3.</text>
</comment>
<dbReference type="Pfam" id="PF00479">
    <property type="entry name" value="G6PD_N"/>
    <property type="match status" value="1"/>
</dbReference>
<organism evidence="8 9">
    <name type="scientific">Brachybacterium hainanense</name>
    <dbReference type="NCBI Taxonomy" id="1541174"/>
    <lineage>
        <taxon>Bacteria</taxon>
        <taxon>Bacillati</taxon>
        <taxon>Actinomycetota</taxon>
        <taxon>Actinomycetes</taxon>
        <taxon>Micrococcales</taxon>
        <taxon>Dermabacteraceae</taxon>
        <taxon>Brachybacterium</taxon>
    </lineage>
</organism>
<evidence type="ECO:0000256" key="2">
    <source>
        <dbReference type="ARBA" id="ARBA00022526"/>
    </source>
</evidence>
<feature type="domain" description="Glucose-6-phosphate dehydrogenase NAD-binding" evidence="6">
    <location>
        <begin position="7"/>
        <end position="172"/>
    </location>
</feature>
<protein>
    <submittedName>
        <fullName evidence="8">Glucose-6-phosphate dehydrogenase</fullName>
    </submittedName>
</protein>
<proteinExistence type="predicted"/>
<dbReference type="Gene3D" id="3.40.50.720">
    <property type="entry name" value="NAD(P)-binding Rossmann-like Domain"/>
    <property type="match status" value="1"/>
</dbReference>
<evidence type="ECO:0000256" key="1">
    <source>
        <dbReference type="ARBA" id="ARBA00004937"/>
    </source>
</evidence>
<evidence type="ECO:0000313" key="8">
    <source>
        <dbReference type="EMBL" id="MFC0672545.1"/>
    </source>
</evidence>
<dbReference type="EMBL" id="JBHLSV010000001">
    <property type="protein sequence ID" value="MFC0672545.1"/>
    <property type="molecule type" value="Genomic_DNA"/>
</dbReference>
<evidence type="ECO:0000313" key="9">
    <source>
        <dbReference type="Proteomes" id="UP001589793"/>
    </source>
</evidence>
<keyword evidence="9" id="KW-1185">Reference proteome</keyword>
<evidence type="ECO:0000256" key="4">
    <source>
        <dbReference type="ARBA" id="ARBA00023002"/>
    </source>
</evidence>
<evidence type="ECO:0000259" key="7">
    <source>
        <dbReference type="Pfam" id="PF02781"/>
    </source>
</evidence>
<gene>
    <name evidence="8" type="ORF">ACFFF6_01095</name>
</gene>
<keyword evidence="2" id="KW-0313">Glucose metabolism</keyword>
<feature type="domain" description="Glucose-6-phosphate dehydrogenase C-terminal" evidence="7">
    <location>
        <begin position="195"/>
        <end position="342"/>
    </location>
</feature>
<dbReference type="InterPro" id="IPR022675">
    <property type="entry name" value="G6P_DH_C"/>
</dbReference>
<dbReference type="SUPFAM" id="SSF55347">
    <property type="entry name" value="Glyceraldehyde-3-phosphate dehydrogenase-like, C-terminal domain"/>
    <property type="match status" value="1"/>
</dbReference>
<dbReference type="Gene3D" id="3.30.360.10">
    <property type="entry name" value="Dihydrodipicolinate Reductase, domain 2"/>
    <property type="match status" value="1"/>
</dbReference>
<dbReference type="Proteomes" id="UP001589793">
    <property type="component" value="Unassembled WGS sequence"/>
</dbReference>
<name>A0ABV6R6D7_9MICO</name>
<comment type="caution">
    <text evidence="8">The sequence shown here is derived from an EMBL/GenBank/DDBJ whole genome shotgun (WGS) entry which is preliminary data.</text>
</comment>
<keyword evidence="5" id="KW-0119">Carbohydrate metabolism</keyword>
<evidence type="ECO:0000256" key="3">
    <source>
        <dbReference type="ARBA" id="ARBA00022857"/>
    </source>
</evidence>
<keyword evidence="4" id="KW-0560">Oxidoreductase</keyword>
<evidence type="ECO:0000256" key="5">
    <source>
        <dbReference type="ARBA" id="ARBA00023277"/>
    </source>
</evidence>
<dbReference type="InterPro" id="IPR001282">
    <property type="entry name" value="G6P_DH"/>
</dbReference>
<dbReference type="InterPro" id="IPR022674">
    <property type="entry name" value="G6P_DH_NAD-bd"/>
</dbReference>
<reference evidence="8 9" key="1">
    <citation type="submission" date="2024-09" db="EMBL/GenBank/DDBJ databases">
        <authorList>
            <person name="Sun Q."/>
            <person name="Mori K."/>
        </authorList>
    </citation>
    <scope>NUCLEOTIDE SEQUENCE [LARGE SCALE GENOMIC DNA]</scope>
    <source>
        <strain evidence="8 9">CICC 10874</strain>
    </source>
</reference>
<dbReference type="PANTHER" id="PTHR23429">
    <property type="entry name" value="GLUCOSE-6-PHOSPHATE 1-DEHYDROGENASE G6PD"/>
    <property type="match status" value="1"/>
</dbReference>
<evidence type="ECO:0000259" key="6">
    <source>
        <dbReference type="Pfam" id="PF00479"/>
    </source>
</evidence>
<accession>A0ABV6R6D7</accession>
<dbReference type="PRINTS" id="PR00079">
    <property type="entry name" value="G6PDHDRGNASE"/>
</dbReference>
<sequence length="420" mass="44875">MNEPTLMILGATGDVTSRLLLPGIGMVLQEHPDRSVRVIGVGRRPWPRAEFAAMVERTVGAGGADPAVAAQIAQKADYRQIDMREPEDLARLLAEHEDAARLYLYFALPPQTSAGVCATLREVRLSAAVHLALEKPFGTDLASAQALNQLVGELAPADRVHRIDHFLGMRIVRGLAGSEITRLLAEAEAAADPLAEVEICFDELIALEGRAGYYDHAGAMVDMIQSHLLLTLAELVGTALGQVAGPDVHARRAAVLRATRLRDGADAVRRARYTAGSVQGREVPSYVDEDGVDPARGTETLAQVTVEVDLPGWQGVPIALRSGKALGRPAQHIALRTRSGRQAVVPFVTADPEGAHIDAYGAVADSLLFGDASLAVMGEVPEQGWRIAGEVLERWAAGGVPMSEYRAGADVPEQWRPMSV</sequence>
<dbReference type="InterPro" id="IPR036291">
    <property type="entry name" value="NAD(P)-bd_dom_sf"/>
</dbReference>
<dbReference type="Pfam" id="PF02781">
    <property type="entry name" value="G6PD_C"/>
    <property type="match status" value="1"/>
</dbReference>
<dbReference type="PANTHER" id="PTHR23429:SF0">
    <property type="entry name" value="GLUCOSE-6-PHOSPHATE 1-DEHYDROGENASE"/>
    <property type="match status" value="1"/>
</dbReference>
<dbReference type="RefSeq" id="WP_376977405.1">
    <property type="nucleotide sequence ID" value="NZ_JBHLSV010000001.1"/>
</dbReference>
<dbReference type="SUPFAM" id="SSF51735">
    <property type="entry name" value="NAD(P)-binding Rossmann-fold domains"/>
    <property type="match status" value="1"/>
</dbReference>